<dbReference type="Pfam" id="PF13408">
    <property type="entry name" value="Zn_ribbon_recom"/>
    <property type="match status" value="1"/>
</dbReference>
<dbReference type="SUPFAM" id="SSF53041">
    <property type="entry name" value="Resolvase-like"/>
    <property type="match status" value="1"/>
</dbReference>
<dbReference type="InterPro" id="IPR050639">
    <property type="entry name" value="SSR_resolvase"/>
</dbReference>
<dbReference type="PANTHER" id="PTHR30461:SF23">
    <property type="entry name" value="DNA RECOMBINASE-RELATED"/>
    <property type="match status" value="1"/>
</dbReference>
<dbReference type="Proteomes" id="UP000094271">
    <property type="component" value="Unassembled WGS sequence"/>
</dbReference>
<gene>
    <name evidence="3" type="ORF">BEI59_10125</name>
</gene>
<dbReference type="RefSeq" id="WP_069431569.1">
    <property type="nucleotide sequence ID" value="NZ_MEHA01000006.1"/>
</dbReference>
<reference evidence="3 4" key="1">
    <citation type="submission" date="2016-08" db="EMBL/GenBank/DDBJ databases">
        <authorList>
            <person name="Seilhamer J.J."/>
        </authorList>
    </citation>
    <scope>NUCLEOTIDE SEQUENCE [LARGE SCALE GENOMIC DNA]</scope>
    <source>
        <strain evidence="3 4">NML150140-1</strain>
    </source>
</reference>
<dbReference type="CDD" id="cd00338">
    <property type="entry name" value="Ser_Recombinase"/>
    <property type="match status" value="1"/>
</dbReference>
<dbReference type="GO" id="GO:0003677">
    <property type="term" value="F:DNA binding"/>
    <property type="evidence" value="ECO:0007669"/>
    <property type="project" value="InterPro"/>
</dbReference>
<feature type="domain" description="Recombinase" evidence="2">
    <location>
        <begin position="190"/>
        <end position="316"/>
    </location>
</feature>
<dbReference type="InterPro" id="IPR011109">
    <property type="entry name" value="DNA_bind_recombinase_dom"/>
</dbReference>
<comment type="caution">
    <text evidence="3">The sequence shown here is derived from an EMBL/GenBank/DDBJ whole genome shotgun (WGS) entry which is preliminary data.</text>
</comment>
<dbReference type="AlphaFoldDB" id="A0A1E3UJ23"/>
<dbReference type="Pfam" id="PF00239">
    <property type="entry name" value="Resolvase"/>
    <property type="match status" value="1"/>
</dbReference>
<organism evidence="3 4">
    <name type="scientific">Eisenbergiella tayi</name>
    <dbReference type="NCBI Taxonomy" id="1432052"/>
    <lineage>
        <taxon>Bacteria</taxon>
        <taxon>Bacillati</taxon>
        <taxon>Bacillota</taxon>
        <taxon>Clostridia</taxon>
        <taxon>Lachnospirales</taxon>
        <taxon>Lachnospiraceae</taxon>
        <taxon>Eisenbergiella</taxon>
    </lineage>
</organism>
<dbReference type="InterPro" id="IPR036162">
    <property type="entry name" value="Resolvase-like_N_sf"/>
</dbReference>
<evidence type="ECO:0000313" key="4">
    <source>
        <dbReference type="Proteomes" id="UP000094271"/>
    </source>
</evidence>
<proteinExistence type="predicted"/>
<dbReference type="OrthoDB" id="9769353at2"/>
<dbReference type="SMART" id="SM00857">
    <property type="entry name" value="Resolvase"/>
    <property type="match status" value="1"/>
</dbReference>
<name>A0A1E3UJ23_9FIRM</name>
<evidence type="ECO:0000259" key="1">
    <source>
        <dbReference type="PROSITE" id="PS51736"/>
    </source>
</evidence>
<dbReference type="Gene3D" id="3.40.50.1390">
    <property type="entry name" value="Resolvase, N-terminal catalytic domain"/>
    <property type="match status" value="1"/>
</dbReference>
<feature type="domain" description="Resolvase/invertase-type recombinase catalytic" evidence="1">
    <location>
        <begin position="33"/>
        <end position="181"/>
    </location>
</feature>
<dbReference type="InterPro" id="IPR025827">
    <property type="entry name" value="Zn_ribbon_recom_dom"/>
</dbReference>
<sequence>MNIQKTAPTPKLVTMIPADPQMTERDLRKKHLRVAPYCRVSTDKEEQLSSYEAQIEYYTEKIDANPDWTMVRLYADEGITGTSAKKRKDFLQMIRDCERGKIDLVITKSVSRFCRNTLDGLNYVRRLKRHGVGVYFEKENVNTLFMDNEMILTFMMSQAQAESESLSGNVRWGHRKNFKDGKVYYHCKTFLGYRWGADGQPEIDPEQAAIVRRIFSRFLLGHSVRQITTDLMADGIKTATGKTVWHDSVVQKMLCNEKYIGDAILQKTYIADLFTREKRVNNGELPKYYVHDCHPAIIDRETFQKVQEELARRSSLKKTSSKAKTQLGKYCGKYVLSELLVCGECGSPYRRVIWTQKGVKRVVWRCQNRLEHGRKICKQSPTLDEGDIHDAVISAMNELFRMQAAKDAVKAGIAAVLAGEEQTMSLPAVELQIRNLQERQLELFQLIVSAGADCTDYDEELQQVNIAKTRLMAQKAELEKEQRGAAAFESRLAELDMALEQASGTLTDFDELTVRQLVSNIKVLDKDSLLICFKDGTEITQAMQRRQAA</sequence>
<protein>
    <submittedName>
        <fullName evidence="3">Serine recombinase</fullName>
    </submittedName>
</protein>
<dbReference type="PROSITE" id="PS51736">
    <property type="entry name" value="RECOMBINASES_3"/>
    <property type="match status" value="1"/>
</dbReference>
<dbReference type="PROSITE" id="PS51737">
    <property type="entry name" value="RECOMBINASE_DNA_BIND"/>
    <property type="match status" value="1"/>
</dbReference>
<dbReference type="GO" id="GO:0000150">
    <property type="term" value="F:DNA strand exchange activity"/>
    <property type="evidence" value="ECO:0007669"/>
    <property type="project" value="InterPro"/>
</dbReference>
<dbReference type="Gene3D" id="3.90.1750.20">
    <property type="entry name" value="Putative Large Serine Recombinase, Chain B, Domain 2"/>
    <property type="match status" value="1"/>
</dbReference>
<dbReference type="Pfam" id="PF07508">
    <property type="entry name" value="Recombinase"/>
    <property type="match status" value="1"/>
</dbReference>
<evidence type="ECO:0000313" key="3">
    <source>
        <dbReference type="EMBL" id="ODR52403.1"/>
    </source>
</evidence>
<dbReference type="InterPro" id="IPR006119">
    <property type="entry name" value="Resolv_N"/>
</dbReference>
<dbReference type="EMBL" id="MEHA01000006">
    <property type="protein sequence ID" value="ODR52403.1"/>
    <property type="molecule type" value="Genomic_DNA"/>
</dbReference>
<evidence type="ECO:0000259" key="2">
    <source>
        <dbReference type="PROSITE" id="PS51737"/>
    </source>
</evidence>
<dbReference type="InterPro" id="IPR038109">
    <property type="entry name" value="DNA_bind_recomb_sf"/>
</dbReference>
<dbReference type="PANTHER" id="PTHR30461">
    <property type="entry name" value="DNA-INVERTASE FROM LAMBDOID PROPHAGE"/>
    <property type="match status" value="1"/>
</dbReference>
<accession>A0A1E3UJ23</accession>